<organism evidence="7 8">
    <name type="scientific">Thiocapsa imhoffii</name>
    <dbReference type="NCBI Taxonomy" id="382777"/>
    <lineage>
        <taxon>Bacteria</taxon>
        <taxon>Pseudomonadati</taxon>
        <taxon>Pseudomonadota</taxon>
        <taxon>Gammaproteobacteria</taxon>
        <taxon>Chromatiales</taxon>
        <taxon>Chromatiaceae</taxon>
        <taxon>Thiocapsa</taxon>
    </lineage>
</organism>
<evidence type="ECO:0000256" key="4">
    <source>
        <dbReference type="ARBA" id="ARBA00023136"/>
    </source>
</evidence>
<dbReference type="AlphaFoldDB" id="A0A9X0WJ69"/>
<dbReference type="SUPFAM" id="SSF81333">
    <property type="entry name" value="F1F0 ATP synthase subunit C"/>
    <property type="match status" value="1"/>
</dbReference>
<evidence type="ECO:0000256" key="2">
    <source>
        <dbReference type="ARBA" id="ARBA00022692"/>
    </source>
</evidence>
<feature type="domain" description="V-ATPase proteolipid subunit C-like" evidence="6">
    <location>
        <begin position="11"/>
        <end position="68"/>
    </location>
</feature>
<keyword evidence="3 5" id="KW-1133">Transmembrane helix</keyword>
<keyword evidence="8" id="KW-1185">Reference proteome</keyword>
<accession>A0A9X0WJ69</accession>
<evidence type="ECO:0000313" key="8">
    <source>
        <dbReference type="Proteomes" id="UP001138802"/>
    </source>
</evidence>
<dbReference type="InterPro" id="IPR035921">
    <property type="entry name" value="F/V-ATP_Csub_sf"/>
</dbReference>
<dbReference type="Proteomes" id="UP001138802">
    <property type="component" value="Unassembled WGS sequence"/>
</dbReference>
<evidence type="ECO:0000256" key="5">
    <source>
        <dbReference type="SAM" id="Phobius"/>
    </source>
</evidence>
<dbReference type="EMBL" id="NRSD01000013">
    <property type="protein sequence ID" value="MBK1645495.1"/>
    <property type="molecule type" value="Genomic_DNA"/>
</dbReference>
<name>A0A9X0WJ69_9GAMM</name>
<sequence length="153" mass="15267">MNEFVVALGWLGVFSPMALGAVGSVIGCAIAGQAAIGAMVDTESGYGRYIGVSVMPSSNVIYGIVIMFSLQREITPETAPGLFGIGALAGVALLLSAVYQGGVCASAIHASKTKPEIFGLSLAPAAIVEGFSVFAFVFALVLAGGIPIAGVVG</sequence>
<comment type="subcellular location">
    <subcellularLocation>
        <location evidence="1">Membrane</location>
        <topology evidence="1">Multi-pass membrane protein</topology>
    </subcellularLocation>
</comment>
<dbReference type="RefSeq" id="WP_200388310.1">
    <property type="nucleotide sequence ID" value="NZ_NRSD01000013.1"/>
</dbReference>
<reference evidence="7 8" key="1">
    <citation type="journal article" date="2020" name="Microorganisms">
        <title>Osmotic Adaptation and Compatible Solute Biosynthesis of Phototrophic Bacteria as Revealed from Genome Analyses.</title>
        <authorList>
            <person name="Imhoff J.F."/>
            <person name="Rahn T."/>
            <person name="Kunzel S."/>
            <person name="Keller A."/>
            <person name="Neulinger S.C."/>
        </authorList>
    </citation>
    <scope>NUCLEOTIDE SEQUENCE [LARGE SCALE GENOMIC DNA]</scope>
    <source>
        <strain evidence="7 8">DSM 21303</strain>
    </source>
</reference>
<dbReference type="CDD" id="cd18180">
    <property type="entry name" value="ATP-synt_Vo_Ao_c_NTPK_rpt2"/>
    <property type="match status" value="1"/>
</dbReference>
<keyword evidence="2 5" id="KW-0812">Transmembrane</keyword>
<proteinExistence type="predicted"/>
<dbReference type="GO" id="GO:0015078">
    <property type="term" value="F:proton transmembrane transporter activity"/>
    <property type="evidence" value="ECO:0007669"/>
    <property type="project" value="InterPro"/>
</dbReference>
<dbReference type="GO" id="GO:0033177">
    <property type="term" value="C:proton-transporting two-sector ATPase complex, proton-transporting domain"/>
    <property type="evidence" value="ECO:0007669"/>
    <property type="project" value="InterPro"/>
</dbReference>
<comment type="caution">
    <text evidence="7">The sequence shown here is derived from an EMBL/GenBank/DDBJ whole genome shotgun (WGS) entry which is preliminary data.</text>
</comment>
<dbReference type="InterPro" id="IPR002379">
    <property type="entry name" value="ATPase_proteolipid_c-like_dom"/>
</dbReference>
<feature type="transmembrane region" description="Helical" evidence="5">
    <location>
        <begin position="130"/>
        <end position="152"/>
    </location>
</feature>
<gene>
    <name evidence="7" type="ORF">CKO25_12745</name>
</gene>
<keyword evidence="4 5" id="KW-0472">Membrane</keyword>
<evidence type="ECO:0000313" key="7">
    <source>
        <dbReference type="EMBL" id="MBK1645495.1"/>
    </source>
</evidence>
<dbReference type="Pfam" id="PF00137">
    <property type="entry name" value="ATP-synt_C"/>
    <property type="match status" value="2"/>
</dbReference>
<evidence type="ECO:0000256" key="3">
    <source>
        <dbReference type="ARBA" id="ARBA00022989"/>
    </source>
</evidence>
<feature type="transmembrane region" description="Helical" evidence="5">
    <location>
        <begin position="49"/>
        <end position="70"/>
    </location>
</feature>
<evidence type="ECO:0000256" key="1">
    <source>
        <dbReference type="ARBA" id="ARBA00004141"/>
    </source>
</evidence>
<feature type="transmembrane region" description="Helical" evidence="5">
    <location>
        <begin position="82"/>
        <end position="110"/>
    </location>
</feature>
<protein>
    <submittedName>
        <fullName evidence="7">V-type ATP synthase subunit K</fullName>
    </submittedName>
</protein>
<dbReference type="Gene3D" id="1.20.120.610">
    <property type="entry name" value="lithium bound rotor ring of v- atpase"/>
    <property type="match status" value="1"/>
</dbReference>
<dbReference type="NCBIfam" id="NF007200">
    <property type="entry name" value="PRK09621.1"/>
    <property type="match status" value="1"/>
</dbReference>
<feature type="domain" description="V-ATPase proteolipid subunit C-like" evidence="6">
    <location>
        <begin position="83"/>
        <end position="142"/>
    </location>
</feature>
<evidence type="ECO:0000259" key="6">
    <source>
        <dbReference type="Pfam" id="PF00137"/>
    </source>
</evidence>